<dbReference type="AlphaFoldDB" id="A0A8J7VUI3"/>
<evidence type="ECO:0000313" key="4">
    <source>
        <dbReference type="Proteomes" id="UP000675747"/>
    </source>
</evidence>
<gene>
    <name evidence="3" type="ORF">KB893_016165</name>
    <name evidence="2" type="ORF">KB893_06830</name>
</gene>
<keyword evidence="4" id="KW-1185">Reference proteome</keyword>
<keyword evidence="1" id="KW-0472">Membrane</keyword>
<reference evidence="2" key="2">
    <citation type="submission" date="2021-04" db="EMBL/GenBank/DDBJ databases">
        <authorList>
            <person name="Karlyshev A.V."/>
        </authorList>
    </citation>
    <scope>NUCLEOTIDE SEQUENCE</scope>
    <source>
        <strain evidence="2">LMG 29479</strain>
    </source>
</reference>
<dbReference type="RefSeq" id="WP_211926176.1">
    <property type="nucleotide sequence ID" value="NZ_JAGQFT020000013.1"/>
</dbReference>
<sequence>MSGIVPLLLALCYAGWCLLALGMERHHRDAFGSAPPRRRRRLLRGGGWLLLTLAFTTGIAARGWEFGPVAWACALMLAGLAWVLLLALAPKAARWLAVAAPLLAAGTALLAA</sequence>
<comment type="caution">
    <text evidence="2">The sequence shown here is derived from an EMBL/GenBank/DDBJ whole genome shotgun (WGS) entry which is preliminary data.</text>
</comment>
<dbReference type="EMBL" id="JAGQFT020000013">
    <property type="protein sequence ID" value="MBS7458677.1"/>
    <property type="molecule type" value="Genomic_DNA"/>
</dbReference>
<name>A0A8J7VUI3_9GAMM</name>
<keyword evidence="1" id="KW-0812">Transmembrane</keyword>
<dbReference type="InterPro" id="IPR021762">
    <property type="entry name" value="DUF3325"/>
</dbReference>
<evidence type="ECO:0000313" key="2">
    <source>
        <dbReference type="EMBL" id="MBR0562231.1"/>
    </source>
</evidence>
<organism evidence="2">
    <name type="scientific">Coralloluteibacterium stylophorae</name>
    <dbReference type="NCBI Taxonomy" id="1776034"/>
    <lineage>
        <taxon>Bacteria</taxon>
        <taxon>Pseudomonadati</taxon>
        <taxon>Pseudomonadota</taxon>
        <taxon>Gammaproteobacteria</taxon>
        <taxon>Lysobacterales</taxon>
        <taxon>Lysobacteraceae</taxon>
        <taxon>Coralloluteibacterium</taxon>
    </lineage>
</organism>
<dbReference type="Pfam" id="PF11804">
    <property type="entry name" value="DUF3325"/>
    <property type="match status" value="1"/>
</dbReference>
<feature type="transmembrane region" description="Helical" evidence="1">
    <location>
        <begin position="6"/>
        <end position="22"/>
    </location>
</feature>
<keyword evidence="1" id="KW-1133">Transmembrane helix</keyword>
<reference evidence="3 4" key="1">
    <citation type="journal article" date="2021" name="Microbiol. Resour. Announc.">
        <title>Draft Genome Sequence of Coralloluteibacterium stylophorae LMG 29479T.</title>
        <authorList>
            <person name="Karlyshev A.V."/>
            <person name="Kudryashova E.B."/>
            <person name="Ariskina E.V."/>
            <person name="Conroy A.P."/>
            <person name="Abidueva E.Y."/>
        </authorList>
    </citation>
    <scope>NUCLEOTIDE SEQUENCE [LARGE SCALE GENOMIC DNA]</scope>
    <source>
        <strain evidence="3 4">LMG 29479</strain>
    </source>
</reference>
<proteinExistence type="predicted"/>
<evidence type="ECO:0000256" key="1">
    <source>
        <dbReference type="SAM" id="Phobius"/>
    </source>
</evidence>
<feature type="transmembrane region" description="Helical" evidence="1">
    <location>
        <begin position="69"/>
        <end position="88"/>
    </location>
</feature>
<dbReference type="EMBL" id="JAGQFT010000040">
    <property type="protein sequence ID" value="MBR0562231.1"/>
    <property type="molecule type" value="Genomic_DNA"/>
</dbReference>
<dbReference type="Proteomes" id="UP000675747">
    <property type="component" value="Unassembled WGS sequence"/>
</dbReference>
<protein>
    <submittedName>
        <fullName evidence="2">DUF3325 domain-containing protein</fullName>
    </submittedName>
</protein>
<evidence type="ECO:0000313" key="3">
    <source>
        <dbReference type="EMBL" id="MBS7458677.1"/>
    </source>
</evidence>
<accession>A0A8J7VUI3</accession>
<feature type="transmembrane region" description="Helical" evidence="1">
    <location>
        <begin position="42"/>
        <end position="63"/>
    </location>
</feature>